<reference evidence="3 4" key="1">
    <citation type="submission" date="2016-11" db="EMBL/GenBank/DDBJ databases">
        <authorList>
            <person name="Jaros S."/>
            <person name="Januszkiewicz K."/>
            <person name="Wedrychowicz H."/>
        </authorList>
    </citation>
    <scope>NUCLEOTIDE SEQUENCE [LARGE SCALE GENOMIC DNA]</scope>
    <source>
        <strain evidence="3 4">DSM 15930</strain>
    </source>
</reference>
<dbReference type="Proteomes" id="UP000184038">
    <property type="component" value="Unassembled WGS sequence"/>
</dbReference>
<keyword evidence="1" id="KW-1133">Transmembrane helix</keyword>
<evidence type="ECO:0000313" key="4">
    <source>
        <dbReference type="Proteomes" id="UP000184038"/>
    </source>
</evidence>
<proteinExistence type="predicted"/>
<evidence type="ECO:0000259" key="2">
    <source>
        <dbReference type="Pfam" id="PF03572"/>
    </source>
</evidence>
<accession>A0A1M7K109</accession>
<organism evidence="3 4">
    <name type="scientific">Anaerosporobacter mobilis DSM 15930</name>
    <dbReference type="NCBI Taxonomy" id="1120996"/>
    <lineage>
        <taxon>Bacteria</taxon>
        <taxon>Bacillati</taxon>
        <taxon>Bacillota</taxon>
        <taxon>Clostridia</taxon>
        <taxon>Lachnospirales</taxon>
        <taxon>Lachnospiraceae</taxon>
        <taxon>Anaerosporobacter</taxon>
    </lineage>
</organism>
<keyword evidence="1" id="KW-0472">Membrane</keyword>
<gene>
    <name evidence="3" type="ORF">SAMN02746066_02538</name>
</gene>
<dbReference type="InterPro" id="IPR029045">
    <property type="entry name" value="ClpP/crotonase-like_dom_sf"/>
</dbReference>
<dbReference type="Pfam" id="PF03572">
    <property type="entry name" value="Peptidase_S41"/>
    <property type="match status" value="1"/>
</dbReference>
<dbReference type="SUPFAM" id="SSF52096">
    <property type="entry name" value="ClpP/crotonase"/>
    <property type="match status" value="1"/>
</dbReference>
<evidence type="ECO:0000313" key="3">
    <source>
        <dbReference type="EMBL" id="SHM58980.1"/>
    </source>
</evidence>
<dbReference type="InterPro" id="IPR005151">
    <property type="entry name" value="Tail-specific_protease"/>
</dbReference>
<dbReference type="AlphaFoldDB" id="A0A1M7K109"/>
<dbReference type="Gene3D" id="3.30.750.44">
    <property type="match status" value="1"/>
</dbReference>
<dbReference type="EMBL" id="FRCP01000012">
    <property type="protein sequence ID" value="SHM58980.1"/>
    <property type="molecule type" value="Genomic_DNA"/>
</dbReference>
<protein>
    <submittedName>
        <fullName evidence="3">Peptidase family S41</fullName>
    </submittedName>
</protein>
<feature type="domain" description="Tail specific protease" evidence="2">
    <location>
        <begin position="196"/>
        <end position="405"/>
    </location>
</feature>
<keyword evidence="4" id="KW-1185">Reference proteome</keyword>
<sequence>MNNKLKILLIDIKLYITKRKLLFSFILLILIGIIAALVVISCRKQQYEMTTQEMVKDYEQMEAALKENYPYFGLLERYGIDYEQKLQNYLEKMMECKDGSEYFNIFNLAFASIKNVGDLSIWDYWRYKYNEDYMQRFTADKNQYLLSLIEEQESVKSYNTLKYIHNTRDYVSEFRERKVKTVLANNFNIGIIEEGKVAYIAFKSFDREYVKEDKEKLLAFFDEVKDFNHVIIDLQNVYSGVEEYMVQNIIAPNIDKPLTADTYLLFKDGENNRNFIQSRYKQEEIKSIDTLPSFDKIVKEDLENLDCYVVDSFEIEPSDTEAILNSKLWVLTNAYTYGVADKFANFCEQTGFATVVGETTSGGGLGLDAFAYQLPNSKLLVGYRGDYPLNQDGSCNLEVGTTPDIMTSNENILDECLEIIEKGKN</sequence>
<dbReference type="STRING" id="1120996.SAMN02746066_02538"/>
<dbReference type="Gene3D" id="3.90.226.10">
    <property type="entry name" value="2-enoyl-CoA Hydratase, Chain A, domain 1"/>
    <property type="match status" value="1"/>
</dbReference>
<keyword evidence="1" id="KW-0812">Transmembrane</keyword>
<feature type="transmembrane region" description="Helical" evidence="1">
    <location>
        <begin position="21"/>
        <end position="40"/>
    </location>
</feature>
<dbReference type="GO" id="GO:0008236">
    <property type="term" value="F:serine-type peptidase activity"/>
    <property type="evidence" value="ECO:0007669"/>
    <property type="project" value="InterPro"/>
</dbReference>
<evidence type="ECO:0000256" key="1">
    <source>
        <dbReference type="SAM" id="Phobius"/>
    </source>
</evidence>
<dbReference type="RefSeq" id="WP_073288197.1">
    <property type="nucleotide sequence ID" value="NZ_FRCP01000012.1"/>
</dbReference>
<name>A0A1M7K109_9FIRM</name>
<dbReference type="GO" id="GO:0006508">
    <property type="term" value="P:proteolysis"/>
    <property type="evidence" value="ECO:0007669"/>
    <property type="project" value="InterPro"/>
</dbReference>
<dbReference type="OrthoDB" id="1653205at2"/>